<dbReference type="SUPFAM" id="SSF55729">
    <property type="entry name" value="Acyl-CoA N-acyltransferases (Nat)"/>
    <property type="match status" value="1"/>
</dbReference>
<gene>
    <name evidence="1" type="ORF">MON38_15820</name>
</gene>
<dbReference type="InterPro" id="IPR016181">
    <property type="entry name" value="Acyl_CoA_acyltransferase"/>
</dbReference>
<evidence type="ECO:0000313" key="2">
    <source>
        <dbReference type="Proteomes" id="UP001139193"/>
    </source>
</evidence>
<dbReference type="Gene3D" id="3.40.630.30">
    <property type="match status" value="1"/>
</dbReference>
<proteinExistence type="predicted"/>
<protein>
    <submittedName>
        <fullName evidence="1">Uncharacterized protein</fullName>
    </submittedName>
</protein>
<name>A0A9X1VML8_9BACT</name>
<organism evidence="1 2">
    <name type="scientific">Hymenobacter cyanobacteriorum</name>
    <dbReference type="NCBI Taxonomy" id="2926463"/>
    <lineage>
        <taxon>Bacteria</taxon>
        <taxon>Pseudomonadati</taxon>
        <taxon>Bacteroidota</taxon>
        <taxon>Cytophagia</taxon>
        <taxon>Cytophagales</taxon>
        <taxon>Hymenobacteraceae</taxon>
        <taxon>Hymenobacter</taxon>
    </lineage>
</organism>
<reference evidence="1" key="1">
    <citation type="submission" date="2022-03" db="EMBL/GenBank/DDBJ databases">
        <title>Bacterial whole genome sequence for Hymenobacter sp. DH14.</title>
        <authorList>
            <person name="Le V."/>
        </authorList>
    </citation>
    <scope>NUCLEOTIDE SEQUENCE</scope>
    <source>
        <strain evidence="1">DH14</strain>
    </source>
</reference>
<comment type="caution">
    <text evidence="1">The sequence shown here is derived from an EMBL/GenBank/DDBJ whole genome shotgun (WGS) entry which is preliminary data.</text>
</comment>
<evidence type="ECO:0000313" key="1">
    <source>
        <dbReference type="EMBL" id="MCI1188891.1"/>
    </source>
</evidence>
<keyword evidence="2" id="KW-1185">Reference proteome</keyword>
<dbReference type="EMBL" id="JALBGC010000004">
    <property type="protein sequence ID" value="MCI1188891.1"/>
    <property type="molecule type" value="Genomic_DNA"/>
</dbReference>
<dbReference type="Proteomes" id="UP001139193">
    <property type="component" value="Unassembled WGS sequence"/>
</dbReference>
<dbReference type="AlphaFoldDB" id="A0A9X1VML8"/>
<accession>A0A9X1VML8</accession>
<sequence length="320" mass="35022">MENPGLNPLIVARAEALAYYSPYYFLRRFPTERQQELFGTGAAARWDGGIGNTIFRCQSLAAGAEVYWLLRQLAWDSTYFGTPTYRLFTGLFTTEAAAVELVQAAQELRQQLTDRHTAFYAFSVVPAEDIRMLQALTGAGWRLVETRLTYYRDQLSAFDYPRYPVRMAAVSEAGQIGRVAAAARNPYDRFHADAWFGDARADAYLAHYAENTVAAGLAAAVLVPDEAAVPVDSFLAISELSEDSAALGMGLSRVLLAAVGPANRGWHVKLLAETVRRAQAAGHEAVLMTTQATNHAVFRSCEKLGFQLGSTSHVLACHSS</sequence>